<dbReference type="InterPro" id="IPR007730">
    <property type="entry name" value="SPOR-like_dom"/>
</dbReference>
<dbReference type="PROSITE" id="PS51724">
    <property type="entry name" value="SPOR"/>
    <property type="match status" value="1"/>
</dbReference>
<dbReference type="EMBL" id="UINC01001127">
    <property type="protein sequence ID" value="SUZ71628.1"/>
    <property type="molecule type" value="Genomic_DNA"/>
</dbReference>
<dbReference type="Gene3D" id="3.30.70.1070">
    <property type="entry name" value="Sporulation related repeat"/>
    <property type="match status" value="1"/>
</dbReference>
<evidence type="ECO:0000259" key="2">
    <source>
        <dbReference type="PROSITE" id="PS51724"/>
    </source>
</evidence>
<protein>
    <recommendedName>
        <fullName evidence="2">SPOR domain-containing protein</fullName>
    </recommendedName>
</protein>
<feature type="domain" description="SPOR" evidence="2">
    <location>
        <begin position="159"/>
        <end position="239"/>
    </location>
</feature>
<gene>
    <name evidence="3" type="ORF">METZ01_LOCUS24482</name>
</gene>
<sequence>MPESQAKKVFRIQLSVSVVLLLFTLSALSLSASFYLGMIAGKSMQRPPENSTDEAESLAEKPMSAEDLKFFSLGERKKGQDLLDLEEIRDLKKKTEELTKVPEKPKATMPAKPKAATPKVTPPESPATEQKIISKKQEPAIKTDVPESPEKVKKAVAKIKKSAAYTIQVFASRNHQNAKILVEKLKKSGFKEAFIFKHTAGSKTLYRVRVGKLKRSETQKFANELKKLKYIDSVQITRF</sequence>
<dbReference type="PANTHER" id="PTHR38687:SF1">
    <property type="entry name" value="CELL DIVISION PROTEIN DEDD"/>
    <property type="match status" value="1"/>
</dbReference>
<dbReference type="AlphaFoldDB" id="A0A381PYD7"/>
<dbReference type="GO" id="GO:0042834">
    <property type="term" value="F:peptidoglycan binding"/>
    <property type="evidence" value="ECO:0007669"/>
    <property type="project" value="InterPro"/>
</dbReference>
<dbReference type="Pfam" id="PF05036">
    <property type="entry name" value="SPOR"/>
    <property type="match status" value="1"/>
</dbReference>
<dbReference type="GO" id="GO:0032506">
    <property type="term" value="P:cytokinetic process"/>
    <property type="evidence" value="ECO:0007669"/>
    <property type="project" value="TreeGrafter"/>
</dbReference>
<organism evidence="3">
    <name type="scientific">marine metagenome</name>
    <dbReference type="NCBI Taxonomy" id="408172"/>
    <lineage>
        <taxon>unclassified sequences</taxon>
        <taxon>metagenomes</taxon>
        <taxon>ecological metagenomes</taxon>
    </lineage>
</organism>
<feature type="compositionally biased region" description="Low complexity" evidence="1">
    <location>
        <begin position="107"/>
        <end position="119"/>
    </location>
</feature>
<feature type="compositionally biased region" description="Basic and acidic residues" evidence="1">
    <location>
        <begin position="96"/>
        <end position="106"/>
    </location>
</feature>
<evidence type="ECO:0000256" key="1">
    <source>
        <dbReference type="SAM" id="MobiDB-lite"/>
    </source>
</evidence>
<accession>A0A381PYD7</accession>
<dbReference type="GO" id="GO:0030428">
    <property type="term" value="C:cell septum"/>
    <property type="evidence" value="ECO:0007669"/>
    <property type="project" value="TreeGrafter"/>
</dbReference>
<name>A0A381PYD7_9ZZZZ</name>
<evidence type="ECO:0000313" key="3">
    <source>
        <dbReference type="EMBL" id="SUZ71628.1"/>
    </source>
</evidence>
<feature type="region of interest" description="Disordered" evidence="1">
    <location>
        <begin position="96"/>
        <end position="131"/>
    </location>
</feature>
<dbReference type="SUPFAM" id="SSF110997">
    <property type="entry name" value="Sporulation related repeat"/>
    <property type="match status" value="1"/>
</dbReference>
<dbReference type="GO" id="GO:0032153">
    <property type="term" value="C:cell division site"/>
    <property type="evidence" value="ECO:0007669"/>
    <property type="project" value="TreeGrafter"/>
</dbReference>
<proteinExistence type="predicted"/>
<dbReference type="PANTHER" id="PTHR38687">
    <property type="entry name" value="CELL DIVISION PROTEIN DEDD-RELATED"/>
    <property type="match status" value="1"/>
</dbReference>
<dbReference type="InterPro" id="IPR052521">
    <property type="entry name" value="Cell_div_SPOR-domain"/>
</dbReference>
<reference evidence="3" key="1">
    <citation type="submission" date="2018-05" db="EMBL/GenBank/DDBJ databases">
        <authorList>
            <person name="Lanie J.A."/>
            <person name="Ng W.-L."/>
            <person name="Kazmierczak K.M."/>
            <person name="Andrzejewski T.M."/>
            <person name="Davidsen T.M."/>
            <person name="Wayne K.J."/>
            <person name="Tettelin H."/>
            <person name="Glass J.I."/>
            <person name="Rusch D."/>
            <person name="Podicherti R."/>
            <person name="Tsui H.-C.T."/>
            <person name="Winkler M.E."/>
        </authorList>
    </citation>
    <scope>NUCLEOTIDE SEQUENCE</scope>
</reference>
<dbReference type="InterPro" id="IPR036680">
    <property type="entry name" value="SPOR-like_sf"/>
</dbReference>